<keyword evidence="2" id="KW-0378">Hydrolase</keyword>
<dbReference type="PANTHER" id="PTHR10992:SF1032">
    <property type="entry name" value="METHYLESTERASE 17"/>
    <property type="match status" value="1"/>
</dbReference>
<dbReference type="GO" id="GO:0016787">
    <property type="term" value="F:hydrolase activity"/>
    <property type="evidence" value="ECO:0007669"/>
    <property type="project" value="UniProtKB-KW"/>
</dbReference>
<gene>
    <name evidence="2" type="ORF">KWG56_11475</name>
</gene>
<sequence>MTHFVLIHGAWHGGWCWARTAGLLEAAGHRVTAPTLSGLAERAGQVSRRINLTTHVDDIVDHVRGLGDQPVILVGHSYGGFPATAAARRLGGQALHLVLLDAFVPVAGEILLDHAPALIAPYRQAADADEAWNIPPIPSAAFGVGPEDQAWVDAKLTPQPVETYFEPVVLADAPTGQRQTYIRCAQAPGDLLAASVRRVRSDPAWSYVEIDAPHDAMISHPDLLAQALLAADDQAQN</sequence>
<dbReference type="PANTHER" id="PTHR10992">
    <property type="entry name" value="METHYLESTERASE FAMILY MEMBER"/>
    <property type="match status" value="1"/>
</dbReference>
<evidence type="ECO:0000313" key="2">
    <source>
        <dbReference type="EMBL" id="QYC09232.1"/>
    </source>
</evidence>
<dbReference type="GeneID" id="94375893"/>
<dbReference type="RefSeq" id="WP_219354856.1">
    <property type="nucleotide sequence ID" value="NZ_CP080034.1"/>
</dbReference>
<dbReference type="EMBL" id="CP080034">
    <property type="protein sequence ID" value="QYC09232.1"/>
    <property type="molecule type" value="Genomic_DNA"/>
</dbReference>
<reference evidence="2 3" key="1">
    <citation type="submission" date="2021-07" db="EMBL/GenBank/DDBJ databases">
        <title>Isolation and characterization of bacteria from a gold mining with a capacity of golden bioaccumulation.</title>
        <authorList>
            <person name="Yang X.J."/>
        </authorList>
    </citation>
    <scope>NUCLEOTIDE SEQUENCE [LARGE SCALE GENOMIC DNA]</scope>
    <source>
        <strain evidence="2 3">Au29</strain>
    </source>
</reference>
<dbReference type="InterPro" id="IPR045889">
    <property type="entry name" value="MES/HNL"/>
</dbReference>
<name>A0ABX8TDH7_9CAUL</name>
<feature type="domain" description="AB hydrolase-1" evidence="1">
    <location>
        <begin position="4"/>
        <end position="227"/>
    </location>
</feature>
<dbReference type="InterPro" id="IPR000073">
    <property type="entry name" value="AB_hydrolase_1"/>
</dbReference>
<dbReference type="Proteomes" id="UP000824334">
    <property type="component" value="Chromosome"/>
</dbReference>
<organism evidence="2 3">
    <name type="scientific">Brevundimonas nasdae</name>
    <dbReference type="NCBI Taxonomy" id="172043"/>
    <lineage>
        <taxon>Bacteria</taxon>
        <taxon>Pseudomonadati</taxon>
        <taxon>Pseudomonadota</taxon>
        <taxon>Alphaproteobacteria</taxon>
        <taxon>Caulobacterales</taxon>
        <taxon>Caulobacteraceae</taxon>
        <taxon>Brevundimonas</taxon>
    </lineage>
</organism>
<evidence type="ECO:0000313" key="3">
    <source>
        <dbReference type="Proteomes" id="UP000824334"/>
    </source>
</evidence>
<keyword evidence="3" id="KW-1185">Reference proteome</keyword>
<protein>
    <submittedName>
        <fullName evidence="2">Alpha/beta fold hydrolase</fullName>
    </submittedName>
</protein>
<dbReference type="Pfam" id="PF12697">
    <property type="entry name" value="Abhydrolase_6"/>
    <property type="match status" value="1"/>
</dbReference>
<evidence type="ECO:0000259" key="1">
    <source>
        <dbReference type="Pfam" id="PF12697"/>
    </source>
</evidence>
<accession>A0ABX8TDH7</accession>
<proteinExistence type="predicted"/>